<sequence length="98" mass="11226">MNHERLTQVLRAPIVTEKSTRLRAEGNQIAFVVAPDATKREIKKAVEDRFGVDVEKVQTANVKGKPKRFGRIQGRRKDWKKAYVRLSEGQDIDFFGAE</sequence>
<dbReference type="PANTHER" id="PTHR11620">
    <property type="entry name" value="60S RIBOSOMAL PROTEIN L23A"/>
    <property type="match status" value="1"/>
</dbReference>
<dbReference type="InterPro" id="IPR013025">
    <property type="entry name" value="Ribosomal_uL23-like"/>
</dbReference>
<dbReference type="EMBL" id="FMUN01000005">
    <property type="protein sequence ID" value="SCY43393.1"/>
    <property type="molecule type" value="Genomic_DNA"/>
</dbReference>
<evidence type="ECO:0000313" key="8">
    <source>
        <dbReference type="EMBL" id="SCY43393.1"/>
    </source>
</evidence>
<dbReference type="OrthoDB" id="9793353at2"/>
<organism evidence="8 9">
    <name type="scientific">Thiohalorhabdus denitrificans</name>
    <dbReference type="NCBI Taxonomy" id="381306"/>
    <lineage>
        <taxon>Bacteria</taxon>
        <taxon>Pseudomonadati</taxon>
        <taxon>Pseudomonadota</taxon>
        <taxon>Gammaproteobacteria</taxon>
        <taxon>Thiohalorhabdales</taxon>
        <taxon>Thiohalorhabdaceae</taxon>
        <taxon>Thiohalorhabdus</taxon>
    </lineage>
</organism>
<dbReference type="HAMAP" id="MF_01369_B">
    <property type="entry name" value="Ribosomal_uL23_B"/>
    <property type="match status" value="1"/>
</dbReference>
<evidence type="ECO:0000256" key="2">
    <source>
        <dbReference type="ARBA" id="ARBA00022730"/>
    </source>
</evidence>
<evidence type="ECO:0000313" key="9">
    <source>
        <dbReference type="Proteomes" id="UP000183104"/>
    </source>
</evidence>
<dbReference type="GO" id="GO:0003735">
    <property type="term" value="F:structural constituent of ribosome"/>
    <property type="evidence" value="ECO:0007669"/>
    <property type="project" value="InterPro"/>
</dbReference>
<dbReference type="GO" id="GO:0019843">
    <property type="term" value="F:rRNA binding"/>
    <property type="evidence" value="ECO:0007669"/>
    <property type="project" value="UniProtKB-UniRule"/>
</dbReference>
<evidence type="ECO:0000256" key="5">
    <source>
        <dbReference type="ARBA" id="ARBA00023274"/>
    </source>
</evidence>
<keyword evidence="2 6" id="KW-0699">rRNA-binding</keyword>
<dbReference type="NCBIfam" id="NF004359">
    <property type="entry name" value="PRK05738.1-3"/>
    <property type="match status" value="1"/>
</dbReference>
<dbReference type="GO" id="GO:0006412">
    <property type="term" value="P:translation"/>
    <property type="evidence" value="ECO:0007669"/>
    <property type="project" value="UniProtKB-UniRule"/>
</dbReference>
<dbReference type="Proteomes" id="UP000183104">
    <property type="component" value="Unassembled WGS sequence"/>
</dbReference>
<name>A0A0P9CPD4_9GAMM</name>
<dbReference type="RefSeq" id="WP_054965187.1">
    <property type="nucleotide sequence ID" value="NZ_FMUN01000005.1"/>
</dbReference>
<comment type="similarity">
    <text evidence="1 6 7">Belongs to the universal ribosomal protein uL23 family.</text>
</comment>
<evidence type="ECO:0000256" key="1">
    <source>
        <dbReference type="ARBA" id="ARBA00006700"/>
    </source>
</evidence>
<evidence type="ECO:0000256" key="7">
    <source>
        <dbReference type="RuleBase" id="RU003934"/>
    </source>
</evidence>
<dbReference type="GO" id="GO:1990904">
    <property type="term" value="C:ribonucleoprotein complex"/>
    <property type="evidence" value="ECO:0007669"/>
    <property type="project" value="UniProtKB-KW"/>
</dbReference>
<comment type="function">
    <text evidence="6">One of the early assembly proteins it binds 23S rRNA. One of the proteins that surrounds the polypeptide exit tunnel on the outside of the ribosome. Forms the main docking site for trigger factor binding to the ribosome.</text>
</comment>
<evidence type="ECO:0000256" key="3">
    <source>
        <dbReference type="ARBA" id="ARBA00022884"/>
    </source>
</evidence>
<dbReference type="AlphaFoldDB" id="A0A0P9CPD4"/>
<dbReference type="FunFam" id="3.30.70.330:FF:000001">
    <property type="entry name" value="50S ribosomal protein L23"/>
    <property type="match status" value="1"/>
</dbReference>
<dbReference type="STRING" id="381306.AN478_03190"/>
<dbReference type="InterPro" id="IPR012677">
    <property type="entry name" value="Nucleotide-bd_a/b_plait_sf"/>
</dbReference>
<gene>
    <name evidence="6" type="primary">rplW</name>
    <name evidence="8" type="ORF">SAMN05661077_2142</name>
</gene>
<dbReference type="GO" id="GO:0005840">
    <property type="term" value="C:ribosome"/>
    <property type="evidence" value="ECO:0007669"/>
    <property type="project" value="UniProtKB-KW"/>
</dbReference>
<dbReference type="InterPro" id="IPR001014">
    <property type="entry name" value="Ribosomal_uL23_CS"/>
</dbReference>
<keyword evidence="3 6" id="KW-0694">RNA-binding</keyword>
<proteinExistence type="inferred from homology"/>
<dbReference type="Pfam" id="PF00276">
    <property type="entry name" value="Ribosomal_L23"/>
    <property type="match status" value="1"/>
</dbReference>
<dbReference type="Gene3D" id="3.30.70.330">
    <property type="match status" value="1"/>
</dbReference>
<keyword evidence="4 6" id="KW-0689">Ribosomal protein</keyword>
<accession>A0A0P9CPD4</accession>
<dbReference type="NCBIfam" id="NF004363">
    <property type="entry name" value="PRK05738.2-4"/>
    <property type="match status" value="1"/>
</dbReference>
<keyword evidence="9" id="KW-1185">Reference proteome</keyword>
<dbReference type="PATRIC" id="fig|381306.5.peg.1121"/>
<keyword evidence="5 6" id="KW-0687">Ribonucleoprotein</keyword>
<evidence type="ECO:0000256" key="4">
    <source>
        <dbReference type="ARBA" id="ARBA00022980"/>
    </source>
</evidence>
<dbReference type="InterPro" id="IPR012678">
    <property type="entry name" value="Ribosomal_uL23/eL15/eS24_sf"/>
</dbReference>
<dbReference type="SUPFAM" id="SSF54189">
    <property type="entry name" value="Ribosomal proteins S24e, L23 and L15e"/>
    <property type="match status" value="1"/>
</dbReference>
<comment type="subunit">
    <text evidence="6">Part of the 50S ribosomal subunit. Contacts protein L29, and trigger factor when it is bound to the ribosome.</text>
</comment>
<dbReference type="NCBIfam" id="NF004366">
    <property type="entry name" value="PRK05738.3-2"/>
    <property type="match status" value="1"/>
</dbReference>
<dbReference type="PROSITE" id="PS00050">
    <property type="entry name" value="RIBOSOMAL_L23"/>
    <property type="match status" value="1"/>
</dbReference>
<evidence type="ECO:0000256" key="6">
    <source>
        <dbReference type="HAMAP-Rule" id="MF_01369"/>
    </source>
</evidence>
<reference evidence="9" key="1">
    <citation type="submission" date="2016-10" db="EMBL/GenBank/DDBJ databases">
        <authorList>
            <person name="Varghese N."/>
        </authorList>
    </citation>
    <scope>NUCLEOTIDE SEQUENCE [LARGE SCALE GENOMIC DNA]</scope>
    <source>
        <strain evidence="9">HL 19</strain>
    </source>
</reference>
<protein>
    <recommendedName>
        <fullName evidence="6">Large ribosomal subunit protein uL23</fullName>
    </recommendedName>
</protein>